<evidence type="ECO:0000256" key="2">
    <source>
        <dbReference type="ARBA" id="ARBA00012549"/>
    </source>
</evidence>
<dbReference type="EC" id="4.6.1.24" evidence="2"/>
<evidence type="ECO:0000256" key="6">
    <source>
        <dbReference type="ARBA" id="ARBA00023157"/>
    </source>
</evidence>
<dbReference type="OrthoDB" id="5425539at2759"/>
<dbReference type="InterPro" id="IPR016191">
    <property type="entry name" value="Ribonuclease/ribotoxin"/>
</dbReference>
<keyword evidence="10" id="KW-0732">Signal</keyword>
<dbReference type="GO" id="GO:0046589">
    <property type="term" value="F:ribonuclease T1 activity"/>
    <property type="evidence" value="ECO:0007669"/>
    <property type="project" value="UniProtKB-EC"/>
</dbReference>
<gene>
    <name evidence="11" type="ORF">VDBG_00498</name>
</gene>
<dbReference type="SUPFAM" id="SSF53933">
    <property type="entry name" value="Microbial ribonucleases"/>
    <property type="match status" value="1"/>
</dbReference>
<name>C9S652_VERA1</name>
<keyword evidence="12" id="KW-1185">Reference proteome</keyword>
<comment type="catalytic activity">
    <reaction evidence="8">
        <text>[RNA] containing guanosine + H2O = an [RNA fragment]-3'-guanosine-3'-phosphate + a 5'-hydroxy-ribonucleotide-3'-[RNA fragment].</text>
        <dbReference type="EC" id="4.6.1.24"/>
    </reaction>
</comment>
<proteinExistence type="inferred from homology"/>
<keyword evidence="4" id="KW-0255">Endonuclease</keyword>
<dbReference type="EMBL" id="DS985214">
    <property type="protein sequence ID" value="EEY14391.1"/>
    <property type="molecule type" value="Genomic_DNA"/>
</dbReference>
<evidence type="ECO:0000256" key="8">
    <source>
        <dbReference type="ARBA" id="ARBA00034015"/>
    </source>
</evidence>
<evidence type="ECO:0000256" key="10">
    <source>
        <dbReference type="SAM" id="SignalP"/>
    </source>
</evidence>
<dbReference type="eggNOG" id="ENOG502SA4T">
    <property type="taxonomic scope" value="Eukaryota"/>
</dbReference>
<dbReference type="Gene3D" id="3.10.450.30">
    <property type="entry name" value="Microbial ribonucleases"/>
    <property type="match status" value="1"/>
</dbReference>
<dbReference type="GeneID" id="9529171"/>
<feature type="region of interest" description="Disordered" evidence="9">
    <location>
        <begin position="130"/>
        <end position="187"/>
    </location>
</feature>
<dbReference type="CDD" id="cd00606">
    <property type="entry name" value="fungal_RNase"/>
    <property type="match status" value="1"/>
</dbReference>
<keyword evidence="6" id="KW-1015">Disulfide bond</keyword>
<comment type="similarity">
    <text evidence="1">Belongs to the ribonuclease N1/T1 family.</text>
</comment>
<protein>
    <recommendedName>
        <fullName evidence="2">ribonuclease T1</fullName>
        <ecNumber evidence="2">4.6.1.24</ecNumber>
    </recommendedName>
</protein>
<dbReference type="Pfam" id="PF00545">
    <property type="entry name" value="Ribonuclease"/>
    <property type="match status" value="1"/>
</dbReference>
<evidence type="ECO:0000256" key="4">
    <source>
        <dbReference type="ARBA" id="ARBA00022759"/>
    </source>
</evidence>
<dbReference type="KEGG" id="val:VDBG_00498"/>
<sequence>MHFSALVLTTLALSARVIAQSAVSCGSNVYTDEQIQEAADEACRLFESGRQLGRNNYPHRYNNFEGFTFDNIRGPFQEFPLLRRGVYTGNSPGPDRVIITENCELAGQITHTGASRNGFVDCDNAISVRTQGNNSSGNDTNSGDSTSSDSTSSDSTSSGNNNNNNGGSSNSSDDDDSGSSRLGSGVGPMLAAAGTVVLALFA</sequence>
<organism evidence="12">
    <name type="scientific">Verticillium alfalfae (strain VaMs.102 / ATCC MYA-4576 / FGSC 10136)</name>
    <name type="common">Verticillium wilt of alfalfa</name>
    <name type="synonym">Verticillium albo-atrum</name>
    <dbReference type="NCBI Taxonomy" id="526221"/>
    <lineage>
        <taxon>Eukaryota</taxon>
        <taxon>Fungi</taxon>
        <taxon>Dikarya</taxon>
        <taxon>Ascomycota</taxon>
        <taxon>Pezizomycotina</taxon>
        <taxon>Sordariomycetes</taxon>
        <taxon>Hypocreomycetidae</taxon>
        <taxon>Glomerellales</taxon>
        <taxon>Plectosphaerellaceae</taxon>
        <taxon>Verticillium</taxon>
    </lineage>
</organism>
<feature type="compositionally biased region" description="Low complexity" evidence="9">
    <location>
        <begin position="132"/>
        <end position="171"/>
    </location>
</feature>
<dbReference type="GO" id="GO:0016787">
    <property type="term" value="F:hydrolase activity"/>
    <property type="evidence" value="ECO:0007669"/>
    <property type="project" value="UniProtKB-KW"/>
</dbReference>
<dbReference type="InterPro" id="IPR000026">
    <property type="entry name" value="N1-like"/>
</dbReference>
<reference evidence="12" key="1">
    <citation type="journal article" date="2011" name="PLoS Pathog.">
        <title>Comparative genomics yields insights into niche adaptation of plant vascular wilt pathogens.</title>
        <authorList>
            <person name="Klosterman S.J."/>
            <person name="Subbarao K.V."/>
            <person name="Kang S."/>
            <person name="Veronese P."/>
            <person name="Gold S.E."/>
            <person name="Thomma B.P.H.J."/>
            <person name="Chen Z."/>
            <person name="Henrissat B."/>
            <person name="Lee Y.-H."/>
            <person name="Park J."/>
            <person name="Garcia-Pedrajas M.D."/>
            <person name="Barbara D.J."/>
            <person name="Anchieta A."/>
            <person name="de Jonge R."/>
            <person name="Santhanam P."/>
            <person name="Maruthachalam K."/>
            <person name="Atallah Z."/>
            <person name="Amyotte S.G."/>
            <person name="Paz Z."/>
            <person name="Inderbitzin P."/>
            <person name="Hayes R.J."/>
            <person name="Heiman D.I."/>
            <person name="Young S."/>
            <person name="Zeng Q."/>
            <person name="Engels R."/>
            <person name="Galagan J."/>
            <person name="Cuomo C.A."/>
            <person name="Dobinson K.F."/>
            <person name="Ma L.-J."/>
        </authorList>
    </citation>
    <scope>NUCLEOTIDE SEQUENCE [LARGE SCALE GENOMIC DNA]</scope>
    <source>
        <strain evidence="12">VaMs.102 / ATCC MYA-4576 / FGSC 10136</strain>
    </source>
</reference>
<evidence type="ECO:0000256" key="9">
    <source>
        <dbReference type="SAM" id="MobiDB-lite"/>
    </source>
</evidence>
<accession>C9S652</accession>
<dbReference type="PANTHER" id="PTHR42104">
    <property type="entry name" value="EXTRACELLULAR GUANYL-SPECIFIC RIBONUCLEASE RNTA (AFU_ORTHOLOGUE AFUA_4G03230)"/>
    <property type="match status" value="1"/>
</dbReference>
<evidence type="ECO:0000256" key="5">
    <source>
        <dbReference type="ARBA" id="ARBA00022801"/>
    </source>
</evidence>
<dbReference type="Proteomes" id="UP000008698">
    <property type="component" value="Unassembled WGS sequence"/>
</dbReference>
<evidence type="ECO:0000256" key="1">
    <source>
        <dbReference type="ARBA" id="ARBA00009006"/>
    </source>
</evidence>
<evidence type="ECO:0000256" key="7">
    <source>
        <dbReference type="ARBA" id="ARBA00023239"/>
    </source>
</evidence>
<feature type="chain" id="PRO_5003000559" description="ribonuclease T1" evidence="10">
    <location>
        <begin position="20"/>
        <end position="202"/>
    </location>
</feature>
<evidence type="ECO:0000256" key="3">
    <source>
        <dbReference type="ARBA" id="ARBA00022722"/>
    </source>
</evidence>
<keyword evidence="7" id="KW-0456">Lyase</keyword>
<dbReference type="PANTHER" id="PTHR42104:SF1">
    <property type="entry name" value="EXTRACELLULAR GUANYL-SPECIFIC RIBONUCLEASE RNTA (AFU_ORTHOLOGUE AFUA_4G03230)"/>
    <property type="match status" value="1"/>
</dbReference>
<evidence type="ECO:0000313" key="11">
    <source>
        <dbReference type="EMBL" id="EEY14391.1"/>
    </source>
</evidence>
<keyword evidence="3" id="KW-0540">Nuclease</keyword>
<dbReference type="GO" id="GO:0003723">
    <property type="term" value="F:RNA binding"/>
    <property type="evidence" value="ECO:0007669"/>
    <property type="project" value="InterPro"/>
</dbReference>
<evidence type="ECO:0000313" key="12">
    <source>
        <dbReference type="Proteomes" id="UP000008698"/>
    </source>
</evidence>
<keyword evidence="5" id="KW-0378">Hydrolase</keyword>
<feature type="signal peptide" evidence="10">
    <location>
        <begin position="1"/>
        <end position="19"/>
    </location>
</feature>
<dbReference type="AlphaFoldDB" id="C9S652"/>
<dbReference type="RefSeq" id="XP_003008817.1">
    <property type="nucleotide sequence ID" value="XM_003008771.1"/>
</dbReference>
<dbReference type="OMA" id="NHERFFN"/>
<dbReference type="HOGENOM" id="CLU_111658_0_0_1"/>